<dbReference type="GO" id="GO:0046872">
    <property type="term" value="F:metal ion binding"/>
    <property type="evidence" value="ECO:0007669"/>
    <property type="project" value="UniProtKB-KW"/>
</dbReference>
<keyword evidence="2" id="KW-0479">Metal-binding</keyword>
<evidence type="ECO:0000259" key="5">
    <source>
        <dbReference type="Pfam" id="PF07687"/>
    </source>
</evidence>
<keyword evidence="4" id="KW-0732">Signal</keyword>
<dbReference type="InterPro" id="IPR011650">
    <property type="entry name" value="Peptidase_M20_dimer"/>
</dbReference>
<dbReference type="Pfam" id="PF07687">
    <property type="entry name" value="M20_dimer"/>
    <property type="match status" value="1"/>
</dbReference>
<dbReference type="Gene3D" id="3.40.630.10">
    <property type="entry name" value="Zn peptidases"/>
    <property type="match status" value="1"/>
</dbReference>
<accession>A0A7Y9PD34</accession>
<feature type="binding site" evidence="2">
    <location>
        <position position="172"/>
    </location>
    <ligand>
        <name>Mn(2+)</name>
        <dbReference type="ChEBI" id="CHEBI:29035"/>
        <label>2</label>
    </ligand>
</feature>
<evidence type="ECO:0000313" key="7">
    <source>
        <dbReference type="Proteomes" id="UP000589520"/>
    </source>
</evidence>
<dbReference type="FunFam" id="3.30.70.360:FF:000001">
    <property type="entry name" value="N-acetyldiaminopimelate deacetylase"/>
    <property type="match status" value="1"/>
</dbReference>
<comment type="cofactor">
    <cofactor evidence="2">
        <name>Mn(2+)</name>
        <dbReference type="ChEBI" id="CHEBI:29035"/>
    </cofactor>
    <text evidence="2">The Mn(2+) ion enhances activity.</text>
</comment>
<protein>
    <submittedName>
        <fullName evidence="6">Hippurate hydrolase</fullName>
        <ecNumber evidence="6">3.5.1.32</ecNumber>
    </submittedName>
</protein>
<feature type="binding site" evidence="2">
    <location>
        <position position="136"/>
    </location>
    <ligand>
        <name>Mn(2+)</name>
        <dbReference type="ChEBI" id="CHEBI:29035"/>
        <label>2</label>
    </ligand>
</feature>
<dbReference type="NCBIfam" id="TIGR01891">
    <property type="entry name" value="amidohydrolases"/>
    <property type="match status" value="1"/>
</dbReference>
<evidence type="ECO:0000256" key="3">
    <source>
        <dbReference type="SAM" id="MobiDB-lite"/>
    </source>
</evidence>
<dbReference type="Gene3D" id="3.30.70.360">
    <property type="match status" value="1"/>
</dbReference>
<evidence type="ECO:0000313" key="6">
    <source>
        <dbReference type="EMBL" id="NYF77716.1"/>
    </source>
</evidence>
<dbReference type="SUPFAM" id="SSF53187">
    <property type="entry name" value="Zn-dependent exopeptidases"/>
    <property type="match status" value="1"/>
</dbReference>
<feature type="binding site" evidence="2">
    <location>
        <position position="199"/>
    </location>
    <ligand>
        <name>Mn(2+)</name>
        <dbReference type="ChEBI" id="CHEBI:29035"/>
        <label>2</label>
    </ligand>
</feature>
<dbReference type="PANTHER" id="PTHR11014:SF63">
    <property type="entry name" value="METALLOPEPTIDASE, PUTATIVE (AFU_ORTHOLOGUE AFUA_6G09600)-RELATED"/>
    <property type="match status" value="1"/>
</dbReference>
<keyword evidence="1 6" id="KW-0378">Hydrolase</keyword>
<feature type="binding site" evidence="2">
    <location>
        <position position="414"/>
    </location>
    <ligand>
        <name>Mn(2+)</name>
        <dbReference type="ChEBI" id="CHEBI:29035"/>
        <label>2</label>
    </ligand>
</feature>
<comment type="caution">
    <text evidence="6">The sequence shown here is derived from an EMBL/GenBank/DDBJ whole genome shotgun (WGS) entry which is preliminary data.</text>
</comment>
<feature type="binding site" evidence="2">
    <location>
        <position position="138"/>
    </location>
    <ligand>
        <name>Mn(2+)</name>
        <dbReference type="ChEBI" id="CHEBI:29035"/>
        <label>2</label>
    </ligand>
</feature>
<gene>
    <name evidence="6" type="ORF">HDF17_000003</name>
</gene>
<name>A0A7Y9PD34_9BACT</name>
<dbReference type="AlphaFoldDB" id="A0A7Y9PD34"/>
<proteinExistence type="predicted"/>
<feature type="region of interest" description="Disordered" evidence="3">
    <location>
        <begin position="406"/>
        <end position="425"/>
    </location>
</feature>
<dbReference type="SUPFAM" id="SSF55031">
    <property type="entry name" value="Bacterial exopeptidase dimerisation domain"/>
    <property type="match status" value="1"/>
</dbReference>
<dbReference type="EC" id="3.5.1.32" evidence="6"/>
<dbReference type="GO" id="GO:0019877">
    <property type="term" value="P:diaminopimelate biosynthetic process"/>
    <property type="evidence" value="ECO:0007669"/>
    <property type="project" value="UniProtKB-ARBA"/>
</dbReference>
<feature type="domain" description="Peptidase M20 dimerisation" evidence="5">
    <location>
        <begin position="219"/>
        <end position="303"/>
    </location>
</feature>
<dbReference type="Pfam" id="PF01546">
    <property type="entry name" value="Peptidase_M20"/>
    <property type="match status" value="1"/>
</dbReference>
<evidence type="ECO:0000256" key="1">
    <source>
        <dbReference type="ARBA" id="ARBA00022801"/>
    </source>
</evidence>
<evidence type="ECO:0000256" key="2">
    <source>
        <dbReference type="PIRSR" id="PIRSR005962-1"/>
    </source>
</evidence>
<feature type="chain" id="PRO_5031492550" evidence="4">
    <location>
        <begin position="21"/>
        <end position="442"/>
    </location>
</feature>
<reference evidence="6 7" key="1">
    <citation type="submission" date="2020-07" db="EMBL/GenBank/DDBJ databases">
        <title>Genomic Encyclopedia of Type Strains, Phase IV (KMG-V): Genome sequencing to study the core and pangenomes of soil and plant-associated prokaryotes.</title>
        <authorList>
            <person name="Whitman W."/>
        </authorList>
    </citation>
    <scope>NUCLEOTIDE SEQUENCE [LARGE SCALE GENOMIC DNA]</scope>
    <source>
        <strain evidence="6 7">X4EP2</strain>
    </source>
</reference>
<keyword evidence="2" id="KW-0464">Manganese</keyword>
<dbReference type="InterPro" id="IPR036264">
    <property type="entry name" value="Bact_exopeptidase_dim_dom"/>
</dbReference>
<dbReference type="GO" id="GO:0050118">
    <property type="term" value="F:N-acetyldiaminopimelate deacetylase activity"/>
    <property type="evidence" value="ECO:0007669"/>
    <property type="project" value="UniProtKB-ARBA"/>
</dbReference>
<dbReference type="Proteomes" id="UP000589520">
    <property type="component" value="Unassembled WGS sequence"/>
</dbReference>
<organism evidence="6 7">
    <name type="scientific">Granulicella arctica</name>
    <dbReference type="NCBI Taxonomy" id="940613"/>
    <lineage>
        <taxon>Bacteria</taxon>
        <taxon>Pseudomonadati</taxon>
        <taxon>Acidobacteriota</taxon>
        <taxon>Terriglobia</taxon>
        <taxon>Terriglobales</taxon>
        <taxon>Acidobacteriaceae</taxon>
        <taxon>Granulicella</taxon>
    </lineage>
</organism>
<keyword evidence="7" id="KW-1185">Reference proteome</keyword>
<feature type="signal peptide" evidence="4">
    <location>
        <begin position="1"/>
        <end position="20"/>
    </location>
</feature>
<sequence length="442" mass="46534">MRAFSALLPIVSLFSFTAIAQDIPALVDKQLGELVQTYKGIHAHPELSHHEEQTSALLAGELRNAGYTVTEHVGKYPDGSQAYGLVGILKNGTGPTLLVRADMDALPVVEETGVSYASHVKAKNPAGQEVGVMHACGHDVHVTTMVGVARTMAALKSQWHGTLMLVGQPSEETIDGAKAMMADHLYERFGKPDIAIALHDTSTLAAGQVGMTSGPALASSISYDVTMRGIGGHGSTPQAGKDPIVMAAEFIVELQTVVSRSEDPQDPAVITVGDIHGGTKRNIIPNEVKMELTTRAFSDKARQTIFDGITRTAKGVGVAAGVPENLMPVVKLLEDESTPVLYNDPALSLRVKAALVKALGAKNVSETPRIMGSEDFGVLGDDHKIPVTMFWLGAADPAKLAAAQAAGKELPGPHTSKFEPLPEPTLRTGVTAMSSVAIALLQ</sequence>
<dbReference type="RefSeq" id="WP_179486528.1">
    <property type="nucleotide sequence ID" value="NZ_JACCCW010000001.1"/>
</dbReference>
<dbReference type="InterPro" id="IPR002933">
    <property type="entry name" value="Peptidase_M20"/>
</dbReference>
<dbReference type="InterPro" id="IPR017439">
    <property type="entry name" value="Amidohydrolase"/>
</dbReference>
<evidence type="ECO:0000256" key="4">
    <source>
        <dbReference type="SAM" id="SignalP"/>
    </source>
</evidence>
<dbReference type="PIRSF" id="PIRSF005962">
    <property type="entry name" value="Pept_M20D_amidohydro"/>
    <property type="match status" value="1"/>
</dbReference>
<dbReference type="PANTHER" id="PTHR11014">
    <property type="entry name" value="PEPTIDASE M20 FAMILY MEMBER"/>
    <property type="match status" value="1"/>
</dbReference>
<dbReference type="EMBL" id="JACCCW010000001">
    <property type="protein sequence ID" value="NYF77716.1"/>
    <property type="molecule type" value="Genomic_DNA"/>
</dbReference>
<dbReference type="GO" id="GO:0047980">
    <property type="term" value="F:hippurate hydrolase activity"/>
    <property type="evidence" value="ECO:0007669"/>
    <property type="project" value="UniProtKB-EC"/>
</dbReference>